<dbReference type="NCBIfam" id="TIGR00797">
    <property type="entry name" value="matE"/>
    <property type="match status" value="1"/>
</dbReference>
<keyword evidence="3" id="KW-1003">Cell membrane</keyword>
<keyword evidence="4 7" id="KW-0812">Transmembrane</keyword>
<evidence type="ECO:0000256" key="7">
    <source>
        <dbReference type="SAM" id="Phobius"/>
    </source>
</evidence>
<dbReference type="AlphaFoldDB" id="A0AA47EPP9"/>
<evidence type="ECO:0000256" key="1">
    <source>
        <dbReference type="ARBA" id="ARBA00004651"/>
    </source>
</evidence>
<dbReference type="PANTHER" id="PTHR43549:SF3">
    <property type="entry name" value="MULTIDRUG RESISTANCE PROTEIN YPNP-RELATED"/>
    <property type="match status" value="1"/>
</dbReference>
<dbReference type="GO" id="GO:0042910">
    <property type="term" value="F:xenobiotic transmembrane transporter activity"/>
    <property type="evidence" value="ECO:0007669"/>
    <property type="project" value="InterPro"/>
</dbReference>
<dbReference type="Pfam" id="PF01554">
    <property type="entry name" value="MatE"/>
    <property type="match status" value="2"/>
</dbReference>
<evidence type="ECO:0000256" key="6">
    <source>
        <dbReference type="ARBA" id="ARBA00023136"/>
    </source>
</evidence>
<dbReference type="PIRSF" id="PIRSF006603">
    <property type="entry name" value="DinF"/>
    <property type="match status" value="1"/>
</dbReference>
<comment type="subcellular location">
    <subcellularLocation>
        <location evidence="1">Cell membrane</location>
        <topology evidence="1">Multi-pass membrane protein</topology>
    </subcellularLocation>
</comment>
<evidence type="ECO:0000256" key="3">
    <source>
        <dbReference type="ARBA" id="ARBA00022475"/>
    </source>
</evidence>
<evidence type="ECO:0000313" key="8">
    <source>
        <dbReference type="EMBL" id="WAG62946.1"/>
    </source>
</evidence>
<evidence type="ECO:0000256" key="4">
    <source>
        <dbReference type="ARBA" id="ARBA00022692"/>
    </source>
</evidence>
<organism evidence="8 9">
    <name type="scientific">Clostridium estertheticum</name>
    <dbReference type="NCBI Taxonomy" id="238834"/>
    <lineage>
        <taxon>Bacteria</taxon>
        <taxon>Bacillati</taxon>
        <taxon>Bacillota</taxon>
        <taxon>Clostridia</taxon>
        <taxon>Eubacteriales</taxon>
        <taxon>Clostridiaceae</taxon>
        <taxon>Clostridium</taxon>
    </lineage>
</organism>
<reference evidence="8" key="1">
    <citation type="submission" date="2021-11" db="EMBL/GenBank/DDBJ databases">
        <title>Clostridia strains as spoilage organisms.</title>
        <authorList>
            <person name="Wambui J."/>
            <person name="Stevens M.J.A."/>
            <person name="Stephan R."/>
        </authorList>
    </citation>
    <scope>NUCLEOTIDE SEQUENCE</scope>
    <source>
        <strain evidence="8">CF009</strain>
    </source>
</reference>
<feature type="transmembrane region" description="Helical" evidence="7">
    <location>
        <begin position="135"/>
        <end position="153"/>
    </location>
</feature>
<feature type="transmembrane region" description="Helical" evidence="7">
    <location>
        <begin position="94"/>
        <end position="115"/>
    </location>
</feature>
<feature type="transmembrane region" description="Helical" evidence="7">
    <location>
        <begin position="385"/>
        <end position="406"/>
    </location>
</feature>
<feature type="transmembrane region" description="Helical" evidence="7">
    <location>
        <begin position="250"/>
        <end position="274"/>
    </location>
</feature>
<feature type="transmembrane region" description="Helical" evidence="7">
    <location>
        <begin position="59"/>
        <end position="82"/>
    </location>
</feature>
<evidence type="ECO:0000256" key="2">
    <source>
        <dbReference type="ARBA" id="ARBA00022448"/>
    </source>
</evidence>
<feature type="transmembrane region" description="Helical" evidence="7">
    <location>
        <begin position="165"/>
        <end position="188"/>
    </location>
</feature>
<feature type="transmembrane region" description="Helical" evidence="7">
    <location>
        <begin position="314"/>
        <end position="335"/>
    </location>
</feature>
<feature type="transmembrane region" description="Helical" evidence="7">
    <location>
        <begin position="355"/>
        <end position="378"/>
    </location>
</feature>
<dbReference type="GO" id="GO:0005886">
    <property type="term" value="C:plasma membrane"/>
    <property type="evidence" value="ECO:0007669"/>
    <property type="project" value="UniProtKB-SubCell"/>
</dbReference>
<dbReference type="InterPro" id="IPR048279">
    <property type="entry name" value="MdtK-like"/>
</dbReference>
<dbReference type="Proteomes" id="UP001164733">
    <property type="component" value="Chromosome"/>
</dbReference>
<name>A0AA47EPP9_9CLOT</name>
<feature type="transmembrane region" description="Helical" evidence="7">
    <location>
        <begin position="194"/>
        <end position="214"/>
    </location>
</feature>
<sequence>MEQHNDLTKGKVIPTLLKFAFPFLLASLLQALYGAADLLVVGQFDNSAQVSAVATGSQIMQTITGVILGLTTGGTIIIGNYLGAKKYKDIAESIGTIICIFAIMAAAMTVIMVLLTGTITSLMNTPAEAFKYTKQYILICSCGIPFIIGYNALSGILRGLGNSKAPLYFITVACVTNIFVDLILVGVLHMGAPGAAIATILAQAISFIIGVMYVKKVGFVFEFNRRNIKLESGKAKKVFKLGLPIALQDGLINVSFIIITAVINVMGLTASASVGVVEKIIVFTMLPTIAFASAIAAMTAQNMGAGKQERAKQCLYIGMGCSLIIGIICYIYVQINPTSLTALFSRDVEVIKTAALYLKSYSIDCILVCFVFCMNSFFSGCGNSLFPMIHSLIATFFIRIPLSFVLSKMAGITLYEIGFASPLATFASLVMCIMYLRSGRWKKNRSITQEMM</sequence>
<feature type="transmembrane region" description="Helical" evidence="7">
    <location>
        <begin position="12"/>
        <end position="33"/>
    </location>
</feature>
<proteinExistence type="predicted"/>
<dbReference type="InterPro" id="IPR002528">
    <property type="entry name" value="MATE_fam"/>
</dbReference>
<dbReference type="PANTHER" id="PTHR43549">
    <property type="entry name" value="MULTIDRUG RESISTANCE PROTEIN YPNP-RELATED"/>
    <property type="match status" value="1"/>
</dbReference>
<evidence type="ECO:0000313" key="9">
    <source>
        <dbReference type="Proteomes" id="UP001164733"/>
    </source>
</evidence>
<dbReference type="InterPro" id="IPR052031">
    <property type="entry name" value="Membrane_Transporter-Flippase"/>
</dbReference>
<dbReference type="GO" id="GO:0015297">
    <property type="term" value="F:antiporter activity"/>
    <property type="evidence" value="ECO:0007669"/>
    <property type="project" value="InterPro"/>
</dbReference>
<feature type="transmembrane region" description="Helical" evidence="7">
    <location>
        <begin position="412"/>
        <end position="436"/>
    </location>
</feature>
<dbReference type="CDD" id="cd13138">
    <property type="entry name" value="MATE_yoeA_like"/>
    <property type="match status" value="1"/>
</dbReference>
<accession>A0AA47EPP9</accession>
<keyword evidence="2" id="KW-0813">Transport</keyword>
<keyword evidence="6 7" id="KW-0472">Membrane</keyword>
<protein>
    <submittedName>
        <fullName evidence="8">MATE family efflux transporter</fullName>
    </submittedName>
</protein>
<gene>
    <name evidence="8" type="ORF">LL038_12215</name>
</gene>
<feature type="transmembrane region" description="Helical" evidence="7">
    <location>
        <begin position="280"/>
        <end position="302"/>
    </location>
</feature>
<keyword evidence="5 7" id="KW-1133">Transmembrane helix</keyword>
<dbReference type="EMBL" id="CP086239">
    <property type="protein sequence ID" value="WAG62946.1"/>
    <property type="molecule type" value="Genomic_DNA"/>
</dbReference>
<dbReference type="RefSeq" id="WP_216120239.1">
    <property type="nucleotide sequence ID" value="NZ_CP086239.1"/>
</dbReference>
<evidence type="ECO:0000256" key="5">
    <source>
        <dbReference type="ARBA" id="ARBA00022989"/>
    </source>
</evidence>